<dbReference type="InterPro" id="IPR001851">
    <property type="entry name" value="ABC_transp_permease"/>
</dbReference>
<feature type="transmembrane region" description="Helical" evidence="8">
    <location>
        <begin position="26"/>
        <end position="46"/>
    </location>
</feature>
<evidence type="ECO:0000256" key="8">
    <source>
        <dbReference type="SAM" id="Phobius"/>
    </source>
</evidence>
<dbReference type="CDD" id="cd06579">
    <property type="entry name" value="TM_PBP1_transp_AraH_like"/>
    <property type="match status" value="1"/>
</dbReference>
<feature type="transmembrane region" description="Helical" evidence="8">
    <location>
        <begin position="225"/>
        <end position="248"/>
    </location>
</feature>
<dbReference type="PANTHER" id="PTHR32196">
    <property type="entry name" value="ABC TRANSPORTER PERMEASE PROTEIN YPHD-RELATED-RELATED"/>
    <property type="match status" value="1"/>
</dbReference>
<reference evidence="9 10" key="1">
    <citation type="journal article" date="2019" name="Int. J. Syst. Evol. Microbiol.">
        <title>The Global Catalogue of Microorganisms (GCM) 10K type strain sequencing project: providing services to taxonomists for standard genome sequencing and annotation.</title>
        <authorList>
            <consortium name="The Broad Institute Genomics Platform"/>
            <consortium name="The Broad Institute Genome Sequencing Center for Infectious Disease"/>
            <person name="Wu L."/>
            <person name="Ma J."/>
        </authorList>
    </citation>
    <scope>NUCLEOTIDE SEQUENCE [LARGE SCALE GENOMIC DNA]</scope>
    <source>
        <strain evidence="9 10">JCM 16001</strain>
    </source>
</reference>
<keyword evidence="7 8" id="KW-0472">Membrane</keyword>
<protein>
    <submittedName>
        <fullName evidence="9">Ribose ABC transporter permease</fullName>
    </submittedName>
</protein>
<feature type="transmembrane region" description="Helical" evidence="8">
    <location>
        <begin position="106"/>
        <end position="130"/>
    </location>
</feature>
<feature type="transmembrane region" description="Helical" evidence="8">
    <location>
        <begin position="58"/>
        <end position="76"/>
    </location>
</feature>
<keyword evidence="2" id="KW-0813">Transport</keyword>
<accession>A0ABN2HIB2</accession>
<organism evidence="9 10">
    <name type="scientific">Glycomyces endophyticus</name>
    <dbReference type="NCBI Taxonomy" id="480996"/>
    <lineage>
        <taxon>Bacteria</taxon>
        <taxon>Bacillati</taxon>
        <taxon>Actinomycetota</taxon>
        <taxon>Actinomycetes</taxon>
        <taxon>Glycomycetales</taxon>
        <taxon>Glycomycetaceae</taxon>
        <taxon>Glycomyces</taxon>
    </lineage>
</organism>
<comment type="caution">
    <text evidence="9">The sequence shown here is derived from an EMBL/GenBank/DDBJ whole genome shotgun (WGS) entry which is preliminary data.</text>
</comment>
<evidence type="ECO:0000256" key="2">
    <source>
        <dbReference type="ARBA" id="ARBA00022448"/>
    </source>
</evidence>
<dbReference type="Proteomes" id="UP001499851">
    <property type="component" value="Unassembled WGS sequence"/>
</dbReference>
<evidence type="ECO:0000313" key="9">
    <source>
        <dbReference type="EMBL" id="GAA1688400.1"/>
    </source>
</evidence>
<evidence type="ECO:0000313" key="10">
    <source>
        <dbReference type="Proteomes" id="UP001499851"/>
    </source>
</evidence>
<evidence type="ECO:0000256" key="7">
    <source>
        <dbReference type="ARBA" id="ARBA00023136"/>
    </source>
</evidence>
<dbReference type="EMBL" id="BAAAQF010000019">
    <property type="protein sequence ID" value="GAA1688400.1"/>
    <property type="molecule type" value="Genomic_DNA"/>
</dbReference>
<evidence type="ECO:0000256" key="3">
    <source>
        <dbReference type="ARBA" id="ARBA00022475"/>
    </source>
</evidence>
<keyword evidence="10" id="KW-1185">Reference proteome</keyword>
<sequence>MTTTATAAGPAAPAGLKERLPGFLRIPHLGLVAVIAVVVVFAASRTDKFLTVTNLLNVSRQVAVVSIIAGGLTLLMTAGGMDFSMASITGVGTAVAAQLIEGGSPVWQAVLATLGLATLLGLVNGVAVTFTNVAPFVVTLATATLLDGVKLLVLGGFSISIGLSLSWLGNGAVLGVPTLVVVAAAVLIVIGIVMRHTVFGRDAFAIGGNEDVARLSGVKVARNKLVLYAVAGLLSGLAAIMLVSRLAASSPETGGLALQLEAVAAVVIGGTSLAGGRGTVVGTALGVVLLGIVGNVLNLLQISSYYHLVATGAVLLVAAVFNSLHKSGH</sequence>
<evidence type="ECO:0000256" key="6">
    <source>
        <dbReference type="ARBA" id="ARBA00022989"/>
    </source>
</evidence>
<comment type="subcellular location">
    <subcellularLocation>
        <location evidence="1">Cell membrane</location>
        <topology evidence="1">Multi-pass membrane protein</topology>
    </subcellularLocation>
</comment>
<dbReference type="RefSeq" id="WP_344490137.1">
    <property type="nucleotide sequence ID" value="NZ_BAAAQF010000019.1"/>
</dbReference>
<feature type="transmembrane region" description="Helical" evidence="8">
    <location>
        <begin position="305"/>
        <end position="324"/>
    </location>
</feature>
<dbReference type="PANTHER" id="PTHR32196:SF21">
    <property type="entry name" value="ABC TRANSPORTER PERMEASE PROTEIN YPHD-RELATED"/>
    <property type="match status" value="1"/>
</dbReference>
<evidence type="ECO:0000256" key="5">
    <source>
        <dbReference type="ARBA" id="ARBA00022692"/>
    </source>
</evidence>
<keyword evidence="4" id="KW-0997">Cell inner membrane</keyword>
<evidence type="ECO:0000256" key="4">
    <source>
        <dbReference type="ARBA" id="ARBA00022519"/>
    </source>
</evidence>
<keyword evidence="5 8" id="KW-0812">Transmembrane</keyword>
<feature type="transmembrane region" description="Helical" evidence="8">
    <location>
        <begin position="174"/>
        <end position="194"/>
    </location>
</feature>
<keyword evidence="6 8" id="KW-1133">Transmembrane helix</keyword>
<feature type="transmembrane region" description="Helical" evidence="8">
    <location>
        <begin position="280"/>
        <end position="299"/>
    </location>
</feature>
<gene>
    <name evidence="9" type="ORF">GCM10009830_40000</name>
</gene>
<name>A0ABN2HIB2_9ACTN</name>
<evidence type="ECO:0000256" key="1">
    <source>
        <dbReference type="ARBA" id="ARBA00004651"/>
    </source>
</evidence>
<proteinExistence type="predicted"/>
<dbReference type="Pfam" id="PF02653">
    <property type="entry name" value="BPD_transp_2"/>
    <property type="match status" value="1"/>
</dbReference>
<keyword evidence="3" id="KW-1003">Cell membrane</keyword>